<name>A0A6A2XH31_HIBSY</name>
<reference evidence="1" key="1">
    <citation type="submission" date="2019-09" db="EMBL/GenBank/DDBJ databases">
        <title>Draft genome information of white flower Hibiscus syriacus.</title>
        <authorList>
            <person name="Kim Y.-M."/>
        </authorList>
    </citation>
    <scope>NUCLEOTIDE SEQUENCE [LARGE SCALE GENOMIC DNA]</scope>
    <source>
        <strain evidence="1">YM2019G1</strain>
    </source>
</reference>
<protein>
    <submittedName>
        <fullName evidence="1">Uncharacterized protein</fullName>
    </submittedName>
</protein>
<keyword evidence="2" id="KW-1185">Reference proteome</keyword>
<proteinExistence type="predicted"/>
<dbReference type="Proteomes" id="UP000436088">
    <property type="component" value="Unassembled WGS sequence"/>
</dbReference>
<comment type="caution">
    <text evidence="1">The sequence shown here is derived from an EMBL/GenBank/DDBJ whole genome shotgun (WGS) entry which is preliminary data.</text>
</comment>
<dbReference type="GO" id="GO:0005509">
    <property type="term" value="F:calcium ion binding"/>
    <property type="evidence" value="ECO:0007669"/>
    <property type="project" value="InterPro"/>
</dbReference>
<dbReference type="AlphaFoldDB" id="A0A6A2XH31"/>
<gene>
    <name evidence="1" type="ORF">F3Y22_tig00116983pilonHSYRG00095</name>
</gene>
<evidence type="ECO:0000313" key="2">
    <source>
        <dbReference type="Proteomes" id="UP000436088"/>
    </source>
</evidence>
<sequence>MAGLTRNGEEILMGVTVNVTTTSNGDNNFVGLEEREKLKAQDMVKECDIEGDRALNQIDLCILTLMLSPVTMDDVESWLQNTIHQEIM</sequence>
<dbReference type="InterPro" id="IPR044205">
    <property type="entry name" value="KIC/PBP1/KRP1"/>
</dbReference>
<accession>A0A6A2XH31</accession>
<dbReference type="PANTHER" id="PTHR47319:SF4">
    <property type="entry name" value="CALCIUM-BINDING PROTEIN KIC"/>
    <property type="match status" value="1"/>
</dbReference>
<dbReference type="EMBL" id="VEPZ02001755">
    <property type="protein sequence ID" value="KAE8657749.1"/>
    <property type="molecule type" value="Genomic_DNA"/>
</dbReference>
<organism evidence="1 2">
    <name type="scientific">Hibiscus syriacus</name>
    <name type="common">Rose of Sharon</name>
    <dbReference type="NCBI Taxonomy" id="106335"/>
    <lineage>
        <taxon>Eukaryota</taxon>
        <taxon>Viridiplantae</taxon>
        <taxon>Streptophyta</taxon>
        <taxon>Embryophyta</taxon>
        <taxon>Tracheophyta</taxon>
        <taxon>Spermatophyta</taxon>
        <taxon>Magnoliopsida</taxon>
        <taxon>eudicotyledons</taxon>
        <taxon>Gunneridae</taxon>
        <taxon>Pentapetalae</taxon>
        <taxon>rosids</taxon>
        <taxon>malvids</taxon>
        <taxon>Malvales</taxon>
        <taxon>Malvaceae</taxon>
        <taxon>Malvoideae</taxon>
        <taxon>Hibiscus</taxon>
    </lineage>
</organism>
<dbReference type="PANTHER" id="PTHR47319">
    <property type="entry name" value="CALCIUM-BINDING PROTEIN KIC"/>
    <property type="match status" value="1"/>
</dbReference>
<evidence type="ECO:0000313" key="1">
    <source>
        <dbReference type="EMBL" id="KAE8657749.1"/>
    </source>
</evidence>